<evidence type="ECO:0000256" key="1">
    <source>
        <dbReference type="SAM" id="SignalP"/>
    </source>
</evidence>
<accession>A0AAV0VDF4</accession>
<sequence>MPVTPNKASLAKTLFIIMLVVFSTMEMATAVGLPEDTQVSDTLHVDHTPLALRQKRYLRSAADVKSSDRSSSVKVKRLLFAFDKLRAGFGKSVSAANSYFQAKALQYKHQQQTPRSVFTYLQLDNMEQNPFDSSNFYTWVLYVKATTRTKETATAEMSRTLWDTFPRDHLITLLGGVKASHKFGNVAKDLREHQMGILANIMTAERAFIYLGLDKVSKDELIGSPEFTMWGAFMIKGRESYYNAFKCLERRLDEKKLLTALTAIHDNNENRVFAQSLIFGYFWNLRIKGVKPVKLYEDLDLAELPFELSEVSPLQRPKAIVDSLLKDPLRRMWFDYVYVYSYLTSSIDKFKVKVHLNEVFGKNSKTKGLKATKDLKDSERRISQELTKVVSKEV</sequence>
<organism evidence="2 3">
    <name type="scientific">Peronospora destructor</name>
    <dbReference type="NCBI Taxonomy" id="86335"/>
    <lineage>
        <taxon>Eukaryota</taxon>
        <taxon>Sar</taxon>
        <taxon>Stramenopiles</taxon>
        <taxon>Oomycota</taxon>
        <taxon>Peronosporomycetes</taxon>
        <taxon>Peronosporales</taxon>
        <taxon>Peronosporaceae</taxon>
        <taxon>Peronospora</taxon>
    </lineage>
</organism>
<feature type="signal peptide" evidence="1">
    <location>
        <begin position="1"/>
        <end position="30"/>
    </location>
</feature>
<name>A0AAV0VDF4_9STRA</name>
<evidence type="ECO:0000313" key="2">
    <source>
        <dbReference type="EMBL" id="CAI5746403.1"/>
    </source>
</evidence>
<feature type="chain" id="PRO_5043796436" evidence="1">
    <location>
        <begin position="31"/>
        <end position="394"/>
    </location>
</feature>
<protein>
    <submittedName>
        <fullName evidence="2">Uncharacterized protein</fullName>
    </submittedName>
</protein>
<proteinExistence type="predicted"/>
<gene>
    <name evidence="2" type="ORF">PDE001_LOCUS11395</name>
</gene>
<keyword evidence="1" id="KW-0732">Signal</keyword>
<dbReference type="Proteomes" id="UP001162029">
    <property type="component" value="Unassembled WGS sequence"/>
</dbReference>
<dbReference type="AlphaFoldDB" id="A0AAV0VDF4"/>
<reference evidence="2" key="1">
    <citation type="submission" date="2022-12" db="EMBL/GenBank/DDBJ databases">
        <authorList>
            <person name="Webb A."/>
        </authorList>
    </citation>
    <scope>NUCLEOTIDE SEQUENCE</scope>
    <source>
        <strain evidence="2">Pd1</strain>
    </source>
</reference>
<dbReference type="EMBL" id="CANTFM010002542">
    <property type="protein sequence ID" value="CAI5746403.1"/>
    <property type="molecule type" value="Genomic_DNA"/>
</dbReference>
<keyword evidence="3" id="KW-1185">Reference proteome</keyword>
<comment type="caution">
    <text evidence="2">The sequence shown here is derived from an EMBL/GenBank/DDBJ whole genome shotgun (WGS) entry which is preliminary data.</text>
</comment>
<evidence type="ECO:0000313" key="3">
    <source>
        <dbReference type="Proteomes" id="UP001162029"/>
    </source>
</evidence>